<gene>
    <name evidence="2" type="ORF">C7460_11967</name>
</gene>
<accession>A0A3D9L203</accession>
<dbReference type="AlphaFoldDB" id="A0A3D9L203"/>
<comment type="caution">
    <text evidence="2">The sequence shown here is derived from an EMBL/GenBank/DDBJ whole genome shotgun (WGS) entry which is preliminary data.</text>
</comment>
<dbReference type="OrthoDB" id="1493708at2"/>
<proteinExistence type="predicted"/>
<protein>
    <recommendedName>
        <fullName evidence="4">Secreted protein (Por secretion system target)</fullName>
    </recommendedName>
</protein>
<evidence type="ECO:0000313" key="3">
    <source>
        <dbReference type="Proteomes" id="UP000256779"/>
    </source>
</evidence>
<sequence length="753" mass="78986">MNMKTLFALVLLSATSVVFGQTTAVWNPAANSSSTGNFNEAANWTTGTVPDNTIKVVLNVPGAQDCKVTDTQAVYQLVMGDNNVGEILRIQDGGTLTTDNTIWSAIGYNDQAELIVESGGTITFGQHMWVGLIAGGEGTVNITGGTVNVTSMTGLGWDGGVGYVNVKSGNLNCAQFHDTNSIKDGSVMDIEEGTVKITTGLTVDAFTTNYVANGRITAYGGSGTVVVEKIDGDIFVTAIAPTTWNGSWTNGAPSAGVNAIISAAYDGEGFTCNNLSIGVNALVNIASGTLDVQGDVLVEGSLSVASGASLLTYEANSWAGNATIYRDTRYADGKYSFVGSPVQQDAAITGSLLGTSVYSYDETQNYDTDSGLSRWIDAANTELVPGVGYTQAFTQSLSFVGAPNSGSVVVSGLSHTVAAAASTSDRGWNLVSNPYAAAINVETFLADNSTVINNAIYLWDDGGSNAGRRTNSDYITANAIGTVNNGPSGDSFHGYIASGQGFFVQVTSETADASVTFNESQRVSGNNNSFFRKAKASSHLKLALAGEFYNELLIGFRADATTGFDKRYDAVKLKGNDAFSFYSLLNDQRLAIQGLPELTSEELTVALGYELEQAGTYSLSVAEMQGIPAGYDLIIEVAHKSYVLGMGQAVTLELPAGNGQMTAHLRKSGILSAQGSTDVRVFNDGSQLTIAGLETGLQDLHLFDLSGKACFEALAVTPDHLGSWSAMVPLESGKVFILKVVNGRELTSIKFVY</sequence>
<dbReference type="EMBL" id="QREG01000019">
    <property type="protein sequence ID" value="RED94955.1"/>
    <property type="molecule type" value="Genomic_DNA"/>
</dbReference>
<name>A0A3D9L203_MARFU</name>
<keyword evidence="1" id="KW-0732">Signal</keyword>
<dbReference type="RefSeq" id="WP_115869457.1">
    <property type="nucleotide sequence ID" value="NZ_QREG01000019.1"/>
</dbReference>
<keyword evidence="3" id="KW-1185">Reference proteome</keyword>
<evidence type="ECO:0000256" key="1">
    <source>
        <dbReference type="SAM" id="SignalP"/>
    </source>
</evidence>
<feature type="signal peptide" evidence="1">
    <location>
        <begin position="1"/>
        <end position="20"/>
    </location>
</feature>
<feature type="chain" id="PRO_5017648208" description="Secreted protein (Por secretion system target)" evidence="1">
    <location>
        <begin position="21"/>
        <end position="753"/>
    </location>
</feature>
<organism evidence="2 3">
    <name type="scientific">Marinoscillum furvescens DSM 4134</name>
    <dbReference type="NCBI Taxonomy" id="1122208"/>
    <lineage>
        <taxon>Bacteria</taxon>
        <taxon>Pseudomonadati</taxon>
        <taxon>Bacteroidota</taxon>
        <taxon>Cytophagia</taxon>
        <taxon>Cytophagales</taxon>
        <taxon>Reichenbachiellaceae</taxon>
        <taxon>Marinoscillum</taxon>
    </lineage>
</organism>
<evidence type="ECO:0000313" key="2">
    <source>
        <dbReference type="EMBL" id="RED94955.1"/>
    </source>
</evidence>
<reference evidence="2 3" key="1">
    <citation type="submission" date="2018-07" db="EMBL/GenBank/DDBJ databases">
        <title>Genomic Encyclopedia of Type Strains, Phase IV (KMG-IV): sequencing the most valuable type-strain genomes for metagenomic binning, comparative biology and taxonomic classification.</title>
        <authorList>
            <person name="Goeker M."/>
        </authorList>
    </citation>
    <scope>NUCLEOTIDE SEQUENCE [LARGE SCALE GENOMIC DNA]</scope>
    <source>
        <strain evidence="2 3">DSM 4134</strain>
    </source>
</reference>
<dbReference type="Proteomes" id="UP000256779">
    <property type="component" value="Unassembled WGS sequence"/>
</dbReference>
<evidence type="ECO:0008006" key="4">
    <source>
        <dbReference type="Google" id="ProtNLM"/>
    </source>
</evidence>